<name>A0A0E0FDG2_9ORYZ</name>
<evidence type="ECO:0000313" key="1">
    <source>
        <dbReference type="EnsemblPlants" id="OMERI12G11710.1"/>
    </source>
</evidence>
<reference evidence="1" key="2">
    <citation type="submission" date="2018-05" db="EMBL/GenBank/DDBJ databases">
        <title>OmerRS3 (Oryza meridionalis Reference Sequence Version 3).</title>
        <authorList>
            <person name="Zhang J."/>
            <person name="Kudrna D."/>
            <person name="Lee S."/>
            <person name="Talag J."/>
            <person name="Welchert J."/>
            <person name="Wing R.A."/>
        </authorList>
    </citation>
    <scope>NUCLEOTIDE SEQUENCE [LARGE SCALE GENOMIC DNA]</scope>
    <source>
        <strain evidence="1">cv. OR44</strain>
    </source>
</reference>
<keyword evidence="2" id="KW-1185">Reference proteome</keyword>
<accession>A0A0E0FDG2</accession>
<dbReference type="Proteomes" id="UP000008021">
    <property type="component" value="Chromosome 12"/>
</dbReference>
<dbReference type="AlphaFoldDB" id="A0A0E0FDG2"/>
<reference evidence="1" key="1">
    <citation type="submission" date="2015-04" db="UniProtKB">
        <authorList>
            <consortium name="EnsemblPlants"/>
        </authorList>
    </citation>
    <scope>IDENTIFICATION</scope>
</reference>
<sequence length="89" mass="9658">MALYQAASIEHWFDGFPRWLVAWCISACAAVAASCRVVGQGDVPPAMEALAAAAARWSWSRQTSDAAVGAFAAAVARWSWSCRRWNLGR</sequence>
<dbReference type="HOGENOM" id="CLU_2458533_0_0_1"/>
<organism evidence="1">
    <name type="scientific">Oryza meridionalis</name>
    <dbReference type="NCBI Taxonomy" id="40149"/>
    <lineage>
        <taxon>Eukaryota</taxon>
        <taxon>Viridiplantae</taxon>
        <taxon>Streptophyta</taxon>
        <taxon>Embryophyta</taxon>
        <taxon>Tracheophyta</taxon>
        <taxon>Spermatophyta</taxon>
        <taxon>Magnoliopsida</taxon>
        <taxon>Liliopsida</taxon>
        <taxon>Poales</taxon>
        <taxon>Poaceae</taxon>
        <taxon>BOP clade</taxon>
        <taxon>Oryzoideae</taxon>
        <taxon>Oryzeae</taxon>
        <taxon>Oryzinae</taxon>
        <taxon>Oryza</taxon>
    </lineage>
</organism>
<proteinExistence type="predicted"/>
<dbReference type="EnsemblPlants" id="OMERI12G11710.1">
    <property type="protein sequence ID" value="OMERI12G11710.1"/>
    <property type="gene ID" value="OMERI12G11710"/>
</dbReference>
<evidence type="ECO:0000313" key="2">
    <source>
        <dbReference type="Proteomes" id="UP000008021"/>
    </source>
</evidence>
<protein>
    <submittedName>
        <fullName evidence="1">Uncharacterized protein</fullName>
    </submittedName>
</protein>
<dbReference type="Gramene" id="OMERI12G11710.1">
    <property type="protein sequence ID" value="OMERI12G11710.1"/>
    <property type="gene ID" value="OMERI12G11710"/>
</dbReference>